<name>A0A8X6YXM4_9ARAC</name>
<sequence length="102" mass="11508">MQIVRFFEFSISCLTLPSGRISILSAVISYPPPPQKFFRFLWKSPPSVARRADSINKCGFDPFPSKIAPNKGPNHASDGDFAQKENRDWEQISIDENFCGLT</sequence>
<dbReference type="EMBL" id="BMAV01022664">
    <property type="protein sequence ID" value="GFY77804.1"/>
    <property type="molecule type" value="Genomic_DNA"/>
</dbReference>
<evidence type="ECO:0000313" key="1">
    <source>
        <dbReference type="EMBL" id="GFY77804.1"/>
    </source>
</evidence>
<gene>
    <name evidence="1" type="ORF">TNIN_412201</name>
</gene>
<dbReference type="AlphaFoldDB" id="A0A8X6YXM4"/>
<organism evidence="1 2">
    <name type="scientific">Trichonephila inaurata madagascariensis</name>
    <dbReference type="NCBI Taxonomy" id="2747483"/>
    <lineage>
        <taxon>Eukaryota</taxon>
        <taxon>Metazoa</taxon>
        <taxon>Ecdysozoa</taxon>
        <taxon>Arthropoda</taxon>
        <taxon>Chelicerata</taxon>
        <taxon>Arachnida</taxon>
        <taxon>Araneae</taxon>
        <taxon>Araneomorphae</taxon>
        <taxon>Entelegynae</taxon>
        <taxon>Araneoidea</taxon>
        <taxon>Nephilidae</taxon>
        <taxon>Trichonephila</taxon>
        <taxon>Trichonephila inaurata</taxon>
    </lineage>
</organism>
<reference evidence="1" key="1">
    <citation type="submission" date="2020-08" db="EMBL/GenBank/DDBJ databases">
        <title>Multicomponent nature underlies the extraordinary mechanical properties of spider dragline silk.</title>
        <authorList>
            <person name="Kono N."/>
            <person name="Nakamura H."/>
            <person name="Mori M."/>
            <person name="Yoshida Y."/>
            <person name="Ohtoshi R."/>
            <person name="Malay A.D."/>
            <person name="Moran D.A.P."/>
            <person name="Tomita M."/>
            <person name="Numata K."/>
            <person name="Arakawa K."/>
        </authorList>
    </citation>
    <scope>NUCLEOTIDE SEQUENCE</scope>
</reference>
<proteinExistence type="predicted"/>
<protein>
    <submittedName>
        <fullName evidence="1">Uncharacterized protein</fullName>
    </submittedName>
</protein>
<dbReference type="Proteomes" id="UP000886998">
    <property type="component" value="Unassembled WGS sequence"/>
</dbReference>
<keyword evidence="2" id="KW-1185">Reference proteome</keyword>
<accession>A0A8X6YXM4</accession>
<evidence type="ECO:0000313" key="2">
    <source>
        <dbReference type="Proteomes" id="UP000886998"/>
    </source>
</evidence>
<comment type="caution">
    <text evidence="1">The sequence shown here is derived from an EMBL/GenBank/DDBJ whole genome shotgun (WGS) entry which is preliminary data.</text>
</comment>